<dbReference type="SUPFAM" id="SSF56037">
    <property type="entry name" value="PheT/TilS domain"/>
    <property type="match status" value="1"/>
</dbReference>
<evidence type="ECO:0000259" key="10">
    <source>
        <dbReference type="PROSITE" id="PS51447"/>
    </source>
</evidence>
<dbReference type="Gene3D" id="3.30.930.10">
    <property type="entry name" value="Bira Bifunctional Protein, Domain 2"/>
    <property type="match status" value="1"/>
</dbReference>
<sequence>MKFSWKWINELVDLQNVTLLELANKLTLAGFEIENIEKCQSIQDHIIDLTITANRQEASCMVGLAREVSTVFNRKLIQDVHLSNDNINNNTDTNISHNYQNNYFKESQSLLNIRLQTIKSLKNNISPEWLQNYLIGCNIKPVNILSDIQEYINIKWGQDIEIFDASKIDNNLIQCSLMTVKNSQQIILNKNIEAEILQYKNKLISTLGIESNPNIMCDLNTSEIIICGTICNPEYINRITKQIKLNTEKSNKHLKKILRCDFLNAYNETYELIKKLLQGIHIETHEYHKLLENKISSLQVSKNNIQNVLGPIISQGNKFLSVQTILKILTQLNFKPIYKNKIFYLIIPKYRQNDIKRPIDVIEEIGRIYGFDKFSNRLPQLQKQGHISKQSIIIYKIRKILRDLGLQEVINYSLTNTNILKQNATQQISLYNPLLEDQSRLRNNLVHNLIINKEYNFKQKNMYFESFEIGKIFNSSSNINKQLSTENTHIAGIMGNINYLRQSWSTKPQQLTWFHAKGILEEVFDKLKANVTWKQYNLSDKILFVDNVKNFFNPKRTAIIINAITKKPIGIFGEVNYQMNHKTIQFESTYIFEIHLNELITSIQSNNHLTYLLRSYSIYPSVTRDICMTLYKDTSIEYIIIKIKKTAPKNTRIESINIFNEYYNKSLKSRNIGIRIKYQANDRTLNKEEINSIDNNIIDLLKSHS</sequence>
<dbReference type="Gene3D" id="3.50.40.10">
    <property type="entry name" value="Phenylalanyl-trna Synthetase, Chain B, domain 3"/>
    <property type="match status" value="1"/>
</dbReference>
<organism evidence="12">
    <name type="scientific">Schimmelmannia schousboei</name>
    <dbReference type="NCBI Taxonomy" id="173468"/>
    <lineage>
        <taxon>Eukaryota</taxon>
        <taxon>Rhodophyta</taxon>
        <taxon>Florideophyceae</taxon>
        <taxon>Rhodymeniophycidae</taxon>
        <taxon>Acrosymphytales</taxon>
        <taxon>Schimmelmanniaceae</taxon>
        <taxon>Schimmelmannia</taxon>
    </lineage>
</organism>
<dbReference type="Pfam" id="PF03147">
    <property type="entry name" value="FDX-ACB"/>
    <property type="match status" value="1"/>
</dbReference>
<gene>
    <name evidence="12" type="primary">syfB</name>
    <name evidence="12" type="ORF">Schim_147</name>
</gene>
<accession>A0A1C9C8X4</accession>
<evidence type="ECO:0000256" key="3">
    <source>
        <dbReference type="ARBA" id="ARBA00022598"/>
    </source>
</evidence>
<keyword evidence="12" id="KW-0934">Plastid</keyword>
<dbReference type="SMART" id="SM00873">
    <property type="entry name" value="B3_4"/>
    <property type="match status" value="1"/>
</dbReference>
<evidence type="ECO:0000256" key="9">
    <source>
        <dbReference type="ARBA" id="ARBA00023146"/>
    </source>
</evidence>
<dbReference type="GO" id="GO:0006432">
    <property type="term" value="P:phenylalanyl-tRNA aminoacylation"/>
    <property type="evidence" value="ECO:0007669"/>
    <property type="project" value="InterPro"/>
</dbReference>
<dbReference type="InterPro" id="IPR009061">
    <property type="entry name" value="DNA-bd_dom_put_sf"/>
</dbReference>
<dbReference type="Pfam" id="PF03484">
    <property type="entry name" value="B5"/>
    <property type="match status" value="1"/>
</dbReference>
<dbReference type="InterPro" id="IPR005147">
    <property type="entry name" value="tRNA_synthase_B5-dom"/>
</dbReference>
<dbReference type="SUPFAM" id="SSF55681">
    <property type="entry name" value="Class II aaRS and biotin synthetases"/>
    <property type="match status" value="1"/>
</dbReference>
<dbReference type="PANTHER" id="PTHR10947">
    <property type="entry name" value="PHENYLALANYL-TRNA SYNTHETASE BETA CHAIN AND LEUCINE-RICH REPEAT-CONTAINING PROTEIN 47"/>
    <property type="match status" value="1"/>
</dbReference>
<dbReference type="Pfam" id="PF03483">
    <property type="entry name" value="B3_4"/>
    <property type="match status" value="1"/>
</dbReference>
<dbReference type="GO" id="GO:0000287">
    <property type="term" value="F:magnesium ion binding"/>
    <property type="evidence" value="ECO:0007669"/>
    <property type="project" value="InterPro"/>
</dbReference>
<dbReference type="SUPFAM" id="SSF46955">
    <property type="entry name" value="Putative DNA-binding domain"/>
    <property type="match status" value="2"/>
</dbReference>
<dbReference type="InterPro" id="IPR045060">
    <property type="entry name" value="Phe-tRNA-ligase_IIc_bsu"/>
</dbReference>
<evidence type="ECO:0000256" key="1">
    <source>
        <dbReference type="ARBA" id="ARBA00001946"/>
    </source>
</evidence>
<keyword evidence="7" id="KW-0460">Magnesium</keyword>
<protein>
    <recommendedName>
        <fullName evidence="2">phenylalanine--tRNA ligase</fullName>
        <ecNumber evidence="2">6.1.1.20</ecNumber>
    </recommendedName>
</protein>
<dbReference type="InterPro" id="IPR020825">
    <property type="entry name" value="Phe-tRNA_synthase-like_B3/B4"/>
</dbReference>
<dbReference type="RefSeq" id="YP_009295893.1">
    <property type="nucleotide sequence ID" value="NC_031168.1"/>
</dbReference>
<feature type="domain" description="B5" evidence="11">
    <location>
        <begin position="293"/>
        <end position="376"/>
    </location>
</feature>
<dbReference type="GO" id="GO:0004826">
    <property type="term" value="F:phenylalanine-tRNA ligase activity"/>
    <property type="evidence" value="ECO:0007669"/>
    <property type="project" value="UniProtKB-EC"/>
</dbReference>
<keyword evidence="4" id="KW-0479">Metal-binding</keyword>
<proteinExistence type="predicted"/>
<keyword evidence="5" id="KW-0547">Nucleotide-binding</keyword>
<dbReference type="GO" id="GO:0003723">
    <property type="term" value="F:RNA binding"/>
    <property type="evidence" value="ECO:0007669"/>
    <property type="project" value="InterPro"/>
</dbReference>
<evidence type="ECO:0000256" key="8">
    <source>
        <dbReference type="ARBA" id="ARBA00022917"/>
    </source>
</evidence>
<evidence type="ECO:0000313" key="12">
    <source>
        <dbReference type="EMBL" id="AOM64828.1"/>
    </source>
</evidence>
<dbReference type="InterPro" id="IPR045864">
    <property type="entry name" value="aa-tRNA-synth_II/BPL/LPL"/>
</dbReference>
<evidence type="ECO:0000256" key="7">
    <source>
        <dbReference type="ARBA" id="ARBA00022842"/>
    </source>
</evidence>
<evidence type="ECO:0000256" key="2">
    <source>
        <dbReference type="ARBA" id="ARBA00012814"/>
    </source>
</evidence>
<keyword evidence="9 12" id="KW-0030">Aminoacyl-tRNA synthetase</keyword>
<dbReference type="GO" id="GO:0005524">
    <property type="term" value="F:ATP binding"/>
    <property type="evidence" value="ECO:0007669"/>
    <property type="project" value="UniProtKB-KW"/>
</dbReference>
<dbReference type="AlphaFoldDB" id="A0A1C9C8X4"/>
<dbReference type="Pfam" id="PF17759">
    <property type="entry name" value="tRNA_synthFbeta"/>
    <property type="match status" value="1"/>
</dbReference>
<dbReference type="GO" id="GO:0009328">
    <property type="term" value="C:phenylalanine-tRNA ligase complex"/>
    <property type="evidence" value="ECO:0007669"/>
    <property type="project" value="TreeGrafter"/>
</dbReference>
<dbReference type="GeneID" id="29071278"/>
<dbReference type="PROSITE" id="PS51483">
    <property type="entry name" value="B5"/>
    <property type="match status" value="1"/>
</dbReference>
<dbReference type="InterPro" id="IPR036690">
    <property type="entry name" value="Fdx_antiC-bd_sf"/>
</dbReference>
<keyword evidence="8" id="KW-0648">Protein biosynthesis</keyword>
<dbReference type="PANTHER" id="PTHR10947:SF0">
    <property type="entry name" value="PHENYLALANINE--TRNA LIGASE BETA SUBUNIT"/>
    <property type="match status" value="1"/>
</dbReference>
<feature type="domain" description="FDX-ACB" evidence="10">
    <location>
        <begin position="617"/>
        <end position="705"/>
    </location>
</feature>
<dbReference type="InterPro" id="IPR005146">
    <property type="entry name" value="B3/B4_tRNA-bd"/>
</dbReference>
<dbReference type="PROSITE" id="PS51447">
    <property type="entry name" value="FDX_ACB"/>
    <property type="match status" value="1"/>
</dbReference>
<evidence type="ECO:0000256" key="4">
    <source>
        <dbReference type="ARBA" id="ARBA00022723"/>
    </source>
</evidence>
<name>A0A1C9C8X4_9FLOR</name>
<dbReference type="Gene3D" id="3.30.56.10">
    <property type="match status" value="2"/>
</dbReference>
<dbReference type="Gene3D" id="3.30.70.380">
    <property type="entry name" value="Ferrodoxin-fold anticodon-binding domain"/>
    <property type="match status" value="1"/>
</dbReference>
<keyword evidence="6" id="KW-0067">ATP-binding</keyword>
<comment type="cofactor">
    <cofactor evidence="1">
        <name>Mg(2+)</name>
        <dbReference type="ChEBI" id="CHEBI:18420"/>
    </cofactor>
</comment>
<dbReference type="InterPro" id="IPR041616">
    <property type="entry name" value="PheRS_beta_core"/>
</dbReference>
<dbReference type="SUPFAM" id="SSF54991">
    <property type="entry name" value="Anticodon-binding domain of PheRS"/>
    <property type="match status" value="1"/>
</dbReference>
<evidence type="ECO:0000256" key="5">
    <source>
        <dbReference type="ARBA" id="ARBA00022741"/>
    </source>
</evidence>
<dbReference type="InterPro" id="IPR005121">
    <property type="entry name" value="Fdx_antiC-bd"/>
</dbReference>
<dbReference type="SMART" id="SM00896">
    <property type="entry name" value="FDX-ACB"/>
    <property type="match status" value="1"/>
</dbReference>
<dbReference type="EC" id="6.1.1.20" evidence="2"/>
<reference evidence="12" key="1">
    <citation type="journal article" date="2016" name="BMC Biol.">
        <title>Parallel evolution of highly conserved plastid genome architecture in red seaweeds and seed plants.</title>
        <authorList>
            <person name="Lee J."/>
            <person name="Cho C.H."/>
            <person name="Park S.I."/>
            <person name="Choi J.W."/>
            <person name="Song H.S."/>
            <person name="West J.A."/>
            <person name="Bhattacharya D."/>
            <person name="Yoon H.S."/>
        </authorList>
    </citation>
    <scope>NUCLEOTIDE SEQUENCE</scope>
</reference>
<dbReference type="EMBL" id="KX284711">
    <property type="protein sequence ID" value="AOM64828.1"/>
    <property type="molecule type" value="Genomic_DNA"/>
</dbReference>
<evidence type="ECO:0000256" key="6">
    <source>
        <dbReference type="ARBA" id="ARBA00022840"/>
    </source>
</evidence>
<evidence type="ECO:0000259" key="11">
    <source>
        <dbReference type="PROSITE" id="PS51483"/>
    </source>
</evidence>
<keyword evidence="3" id="KW-0436">Ligase</keyword>
<dbReference type="SMART" id="SM00874">
    <property type="entry name" value="B5"/>
    <property type="match status" value="1"/>
</dbReference>
<geneLocation type="plastid" evidence="12"/>